<accession>A0A3M9XT36</accession>
<evidence type="ECO:0000313" key="3">
    <source>
        <dbReference type="Proteomes" id="UP000268623"/>
    </source>
</evidence>
<sequence length="128" mass="13562">MKAFMSYNSKDAAFASALRESIERDGVSVFDPARDTPSGLDLFARLRDEIEASDVLILVVPETGTANANTAFFEAGAAKALGKKVLAVMPDARGRQSPSDIADLAIFEAANKPIDDVARALVHALEPA</sequence>
<protein>
    <submittedName>
        <fullName evidence="2">Toll/interleukin-1 receptor domain-containing protein</fullName>
    </submittedName>
</protein>
<dbReference type="Proteomes" id="UP000268623">
    <property type="component" value="Unassembled WGS sequence"/>
</dbReference>
<evidence type="ECO:0000259" key="1">
    <source>
        <dbReference type="PROSITE" id="PS50104"/>
    </source>
</evidence>
<comment type="caution">
    <text evidence="2">The sequence shown here is derived from an EMBL/GenBank/DDBJ whole genome shotgun (WGS) entry which is preliminary data.</text>
</comment>
<dbReference type="Pfam" id="PF13676">
    <property type="entry name" value="TIR_2"/>
    <property type="match status" value="1"/>
</dbReference>
<dbReference type="InterPro" id="IPR035897">
    <property type="entry name" value="Toll_tir_struct_dom_sf"/>
</dbReference>
<keyword evidence="3" id="KW-1185">Reference proteome</keyword>
<evidence type="ECO:0000313" key="2">
    <source>
        <dbReference type="EMBL" id="RNJ50268.1"/>
    </source>
</evidence>
<dbReference type="AlphaFoldDB" id="A0A3M9XT36"/>
<dbReference type="EMBL" id="QWDD01000001">
    <property type="protein sequence ID" value="RNJ50268.1"/>
    <property type="molecule type" value="Genomic_DNA"/>
</dbReference>
<dbReference type="InterPro" id="IPR000157">
    <property type="entry name" value="TIR_dom"/>
</dbReference>
<name>A0A3M9XT36_9HYPH</name>
<dbReference type="SUPFAM" id="SSF52200">
    <property type="entry name" value="Toll/Interleukin receptor TIR domain"/>
    <property type="match status" value="1"/>
</dbReference>
<dbReference type="GO" id="GO:0007165">
    <property type="term" value="P:signal transduction"/>
    <property type="evidence" value="ECO:0007669"/>
    <property type="project" value="InterPro"/>
</dbReference>
<gene>
    <name evidence="2" type="ORF">D1O30_12330</name>
</gene>
<reference evidence="2 3" key="1">
    <citation type="submission" date="2018-08" db="EMBL/GenBank/DDBJ databases">
        <title>Genome sequence of Methylocystis hirsuta CSC1, a methanotroph able to accumulate PHAs.</title>
        <authorList>
            <person name="Bordel S."/>
            <person name="Rodriguez E."/>
            <person name="Gancedo J."/>
            <person name="Munoz R."/>
        </authorList>
    </citation>
    <scope>NUCLEOTIDE SEQUENCE [LARGE SCALE GENOMIC DNA]</scope>
    <source>
        <strain evidence="2 3">CSC1</strain>
    </source>
</reference>
<feature type="domain" description="TIR" evidence="1">
    <location>
        <begin position="1"/>
        <end position="125"/>
    </location>
</feature>
<proteinExistence type="predicted"/>
<dbReference type="Gene3D" id="3.40.50.10140">
    <property type="entry name" value="Toll/interleukin-1 receptor homology (TIR) domain"/>
    <property type="match status" value="1"/>
</dbReference>
<dbReference type="PROSITE" id="PS50104">
    <property type="entry name" value="TIR"/>
    <property type="match status" value="1"/>
</dbReference>
<organism evidence="2 3">
    <name type="scientific">Methylocystis hirsuta</name>
    <dbReference type="NCBI Taxonomy" id="369798"/>
    <lineage>
        <taxon>Bacteria</taxon>
        <taxon>Pseudomonadati</taxon>
        <taxon>Pseudomonadota</taxon>
        <taxon>Alphaproteobacteria</taxon>
        <taxon>Hyphomicrobiales</taxon>
        <taxon>Methylocystaceae</taxon>
        <taxon>Methylocystis</taxon>
    </lineage>
</organism>
<keyword evidence="2" id="KW-0675">Receptor</keyword>